<protein>
    <recommendedName>
        <fullName evidence="4">DUF2975 domain-containing protein</fullName>
    </recommendedName>
</protein>
<name>A0A1G1YHV7_9BACT</name>
<dbReference type="EMBL" id="MHIM01000028">
    <property type="protein sequence ID" value="OGY51912.1"/>
    <property type="molecule type" value="Genomic_DNA"/>
</dbReference>
<accession>A0A1G1YHV7</accession>
<proteinExistence type="predicted"/>
<organism evidence="2 3">
    <name type="scientific">Candidatus Buchananbacteria bacterium RIFCSPLOWO2_01_FULL_39_33</name>
    <dbReference type="NCBI Taxonomy" id="1797543"/>
    <lineage>
        <taxon>Bacteria</taxon>
        <taxon>Candidatus Buchananiibacteriota</taxon>
    </lineage>
</organism>
<feature type="transmembrane region" description="Helical" evidence="1">
    <location>
        <begin position="122"/>
        <end position="147"/>
    </location>
</feature>
<reference evidence="2 3" key="1">
    <citation type="journal article" date="2016" name="Nat. Commun.">
        <title>Thousands of microbial genomes shed light on interconnected biogeochemical processes in an aquifer system.</title>
        <authorList>
            <person name="Anantharaman K."/>
            <person name="Brown C.T."/>
            <person name="Hug L.A."/>
            <person name="Sharon I."/>
            <person name="Castelle C.J."/>
            <person name="Probst A.J."/>
            <person name="Thomas B.C."/>
            <person name="Singh A."/>
            <person name="Wilkins M.J."/>
            <person name="Karaoz U."/>
            <person name="Brodie E.L."/>
            <person name="Williams K.H."/>
            <person name="Hubbard S.S."/>
            <person name="Banfield J.F."/>
        </authorList>
    </citation>
    <scope>NUCLEOTIDE SEQUENCE [LARGE SCALE GENOMIC DNA]</scope>
</reference>
<dbReference type="AlphaFoldDB" id="A0A1G1YHV7"/>
<evidence type="ECO:0000313" key="2">
    <source>
        <dbReference type="EMBL" id="OGY51912.1"/>
    </source>
</evidence>
<dbReference type="Pfam" id="PF11188">
    <property type="entry name" value="DUF2975"/>
    <property type="match status" value="1"/>
</dbReference>
<feature type="transmembrane region" description="Helical" evidence="1">
    <location>
        <begin position="48"/>
        <end position="71"/>
    </location>
</feature>
<evidence type="ECO:0008006" key="4">
    <source>
        <dbReference type="Google" id="ProtNLM"/>
    </source>
</evidence>
<comment type="caution">
    <text evidence="2">The sequence shown here is derived from an EMBL/GenBank/DDBJ whole genome shotgun (WGS) entry which is preliminary data.</text>
</comment>
<keyword evidence="1" id="KW-0812">Transmembrane</keyword>
<dbReference type="Proteomes" id="UP000177376">
    <property type="component" value="Unassembled WGS sequence"/>
</dbReference>
<dbReference type="InterPro" id="IPR021354">
    <property type="entry name" value="DUF2975"/>
</dbReference>
<keyword evidence="1" id="KW-0472">Membrane</keyword>
<feature type="transmembrane region" description="Helical" evidence="1">
    <location>
        <begin position="92"/>
        <end position="110"/>
    </location>
</feature>
<feature type="transmembrane region" description="Helical" evidence="1">
    <location>
        <begin position="7"/>
        <end position="26"/>
    </location>
</feature>
<evidence type="ECO:0000256" key="1">
    <source>
        <dbReference type="SAM" id="Phobius"/>
    </source>
</evidence>
<keyword evidence="1" id="KW-1133">Transmembrane helix</keyword>
<evidence type="ECO:0000313" key="3">
    <source>
        <dbReference type="Proteomes" id="UP000177376"/>
    </source>
</evidence>
<gene>
    <name evidence="2" type="ORF">A3A02_01180</name>
</gene>
<sequence>MKKSPTIFLQLLIVLIGIGTLALMLWEPHLEGRNAQATLFEIYFKDPFLAYAYLGSIPFFVALYQAIKVLGYVGQNQAFSQAAVKALRTIKYCALATAGFIVVADAYLMIAARSGNDDPAGAIMLGLIATFASIVIAAATAVFGQILQSGVDIKKESPTSINNNKTVP</sequence>